<gene>
    <name evidence="2" type="ORF">UPYG_G00279740</name>
</gene>
<name>A0ABD0W3V9_UMBPY</name>
<feature type="compositionally biased region" description="Acidic residues" evidence="1">
    <location>
        <begin position="325"/>
        <end position="334"/>
    </location>
</feature>
<feature type="region of interest" description="Disordered" evidence="1">
    <location>
        <begin position="454"/>
        <end position="479"/>
    </location>
</feature>
<sequence length="919" mass="100168">MDTIKKMEHVRTDTDPDTLTMLDDADITEGASQINDEVEDLSNSLRLVVQDEAVRPKMQCLMMDPSFSMVTVQGEDSGIQWETNSSRCSTPWGSETDPITSSEFCIPIRESSATPGLRAGTAGKITFVMDEALMVRRPKTKTSSGGGRKSRQSDKRGQTGDNLGEFVEKPELVEVSLPNIRAEGDGGEEETTDPKEEKKQSLFRLVSEGSEILNILVPPRLVSIDEEESRVMVDNLSYLEQSTFNKPQTKEEVLEEDTTTPEDGGDQTVDVTTSTIPTRPGPTDPPGAPVAKQPSRGDTSHIDYFEPFNLLDESAPGGPTTMEEVREEEAEADGGEANQQAIEELEQPQESAPMAEDTGVSGNEISGDHLDEVFYGGVDDMPSKNYLDVDKDSVDKLPKSPLKESGSALFGSEETILTPIFLPSGPPKIINPTLLEEPTAMAFLYTDLYEEAVGSREGVKDEDTESITSERSFHSRHSDREDRGYLEKFVLIDETPFVELDGEEAVEQGFRTWTQEPYTIGSCPSNPDDAETEGGIQGIEQDMTDFFRTNASSSPSDDRYLPSLDKGKIEAELVTDEQHVKADREVLDTLKKAPQPQAGEKRKTMKESETQAVITGLNEPAPLDGGRIVTEPSKDLDISHKPDAPTKKRQTLPQPLSKSPTEKITKHEAPKPVVPPRRKPMVPLKISLNLVPLVRAQTPAGILEEAARDGSKEERVEEKETASPVETADEGEGDAEMGQTEEVNETVLLAATADDEEQGGKIGQRKEEKEKSSQLDGVSSLYQSQFALLSSTSTDPAKDGREMASNIEPQQAEGKNPDLAEGKTEPPQAAETDLPKPEVDPVLTREDCETEPDKGKTEPEKAVTDPSDSVKPEVEPEKRGASSEIASSETGACQSMSAPVTDLATGTEPEKDRTGCIIL</sequence>
<feature type="region of interest" description="Disordered" evidence="1">
    <location>
        <begin position="243"/>
        <end position="368"/>
    </location>
</feature>
<feature type="compositionally biased region" description="Basic and acidic residues" evidence="1">
    <location>
        <begin position="632"/>
        <end position="646"/>
    </location>
</feature>
<feature type="region of interest" description="Disordered" evidence="1">
    <location>
        <begin position="702"/>
        <end position="919"/>
    </location>
</feature>
<proteinExistence type="predicted"/>
<feature type="compositionally biased region" description="Polar residues" evidence="1">
    <location>
        <begin position="774"/>
        <end position="795"/>
    </location>
</feature>
<reference evidence="2 3" key="1">
    <citation type="submission" date="2024-06" db="EMBL/GenBank/DDBJ databases">
        <authorList>
            <person name="Pan Q."/>
            <person name="Wen M."/>
            <person name="Jouanno E."/>
            <person name="Zahm M."/>
            <person name="Klopp C."/>
            <person name="Cabau C."/>
            <person name="Louis A."/>
            <person name="Berthelot C."/>
            <person name="Parey E."/>
            <person name="Roest Crollius H."/>
            <person name="Montfort J."/>
            <person name="Robinson-Rechavi M."/>
            <person name="Bouchez O."/>
            <person name="Lampietro C."/>
            <person name="Lopez Roques C."/>
            <person name="Donnadieu C."/>
            <person name="Postlethwait J."/>
            <person name="Bobe J."/>
            <person name="Verreycken H."/>
            <person name="Guiguen Y."/>
        </authorList>
    </citation>
    <scope>NUCLEOTIDE SEQUENCE [LARGE SCALE GENOMIC DNA]</scope>
    <source>
        <strain evidence="2">Up_M1</strain>
        <tissue evidence="2">Testis</tissue>
    </source>
</reference>
<feature type="compositionally biased region" description="Basic and acidic residues" evidence="1">
    <location>
        <begin position="815"/>
        <end position="824"/>
    </location>
</feature>
<feature type="compositionally biased region" description="Pro residues" evidence="1">
    <location>
        <begin position="279"/>
        <end position="288"/>
    </location>
</feature>
<feature type="region of interest" description="Disordered" evidence="1">
    <location>
        <begin position="134"/>
        <end position="199"/>
    </location>
</feature>
<comment type="caution">
    <text evidence="2">The sequence shown here is derived from an EMBL/GenBank/DDBJ whole genome shotgun (WGS) entry which is preliminary data.</text>
</comment>
<feature type="compositionally biased region" description="Basic and acidic residues" evidence="1">
    <location>
        <begin position="660"/>
        <end position="670"/>
    </location>
</feature>
<feature type="compositionally biased region" description="Acidic residues" evidence="1">
    <location>
        <begin position="253"/>
        <end position="265"/>
    </location>
</feature>
<accession>A0ABD0W3V9</accession>
<feature type="compositionally biased region" description="Basic and acidic residues" evidence="1">
    <location>
        <begin position="705"/>
        <end position="721"/>
    </location>
</feature>
<keyword evidence="3" id="KW-1185">Reference proteome</keyword>
<feature type="compositionally biased region" description="Basic and acidic residues" evidence="1">
    <location>
        <begin position="908"/>
        <end position="919"/>
    </location>
</feature>
<feature type="region of interest" description="Disordered" evidence="1">
    <location>
        <begin position="591"/>
        <end position="679"/>
    </location>
</feature>
<feature type="compositionally biased region" description="Polar residues" evidence="1">
    <location>
        <begin position="884"/>
        <end position="898"/>
    </location>
</feature>
<dbReference type="EMBL" id="JAGEUA010000009">
    <property type="protein sequence ID" value="KAL0965320.1"/>
    <property type="molecule type" value="Genomic_DNA"/>
</dbReference>
<evidence type="ECO:0000256" key="1">
    <source>
        <dbReference type="SAM" id="MobiDB-lite"/>
    </source>
</evidence>
<organism evidence="2 3">
    <name type="scientific">Umbra pygmaea</name>
    <name type="common">Eastern mudminnow</name>
    <dbReference type="NCBI Taxonomy" id="75934"/>
    <lineage>
        <taxon>Eukaryota</taxon>
        <taxon>Metazoa</taxon>
        <taxon>Chordata</taxon>
        <taxon>Craniata</taxon>
        <taxon>Vertebrata</taxon>
        <taxon>Euteleostomi</taxon>
        <taxon>Actinopterygii</taxon>
        <taxon>Neopterygii</taxon>
        <taxon>Teleostei</taxon>
        <taxon>Protacanthopterygii</taxon>
        <taxon>Esociformes</taxon>
        <taxon>Umbridae</taxon>
        <taxon>Umbra</taxon>
    </lineage>
</organism>
<dbReference type="Proteomes" id="UP001557470">
    <property type="component" value="Unassembled WGS sequence"/>
</dbReference>
<evidence type="ECO:0000313" key="3">
    <source>
        <dbReference type="Proteomes" id="UP001557470"/>
    </source>
</evidence>
<protein>
    <recommendedName>
        <fullName evidence="4">Cardiomyopathy-associated protein 5</fullName>
    </recommendedName>
</protein>
<feature type="compositionally biased region" description="Basic and acidic residues" evidence="1">
    <location>
        <begin position="764"/>
        <end position="773"/>
    </location>
</feature>
<feature type="compositionally biased region" description="Basic and acidic residues" evidence="1">
    <location>
        <begin position="599"/>
        <end position="609"/>
    </location>
</feature>
<dbReference type="AlphaFoldDB" id="A0ABD0W3V9"/>
<evidence type="ECO:0000313" key="2">
    <source>
        <dbReference type="EMBL" id="KAL0965320.1"/>
    </source>
</evidence>
<feature type="compositionally biased region" description="Basic and acidic residues" evidence="1">
    <location>
        <begin position="833"/>
        <end position="881"/>
    </location>
</feature>
<evidence type="ECO:0008006" key="4">
    <source>
        <dbReference type="Google" id="ProtNLM"/>
    </source>
</evidence>